<keyword evidence="2" id="KW-0547">Nucleotide-binding</keyword>
<dbReference type="EMBL" id="AWQS01000003">
    <property type="protein sequence ID" value="EWT07864.1"/>
    <property type="molecule type" value="Genomic_DNA"/>
</dbReference>
<dbReference type="PROSITE" id="PS51459">
    <property type="entry name" value="FIDO"/>
    <property type="match status" value="1"/>
</dbReference>
<feature type="domain" description="Fido" evidence="3">
    <location>
        <begin position="137"/>
        <end position="284"/>
    </location>
</feature>
<evidence type="ECO:0000313" key="4">
    <source>
        <dbReference type="EMBL" id="EWT07864.1"/>
    </source>
</evidence>
<keyword evidence="2" id="KW-0067">ATP-binding</keyword>
<dbReference type="SUPFAM" id="SSF140931">
    <property type="entry name" value="Fic-like"/>
    <property type="match status" value="1"/>
</dbReference>
<dbReference type="PATRIC" id="fig|584657.3.peg.149"/>
<evidence type="ECO:0000313" key="5">
    <source>
        <dbReference type="Proteomes" id="UP000019494"/>
    </source>
</evidence>
<dbReference type="Gene3D" id="1.10.3290.10">
    <property type="entry name" value="Fido-like domain"/>
    <property type="match status" value="1"/>
</dbReference>
<sequence>MGWPSVRHVERPWTSRLEGLIAPSRRQQRSLPSSYAVAVVPRIAEVQVSLPGDVAADIDDAQRSLSAFDAGAGGEVAPFVAVLLRSESAASSQIENLTSSARALAEAEVGEGDRANAATILGNVRAMRAAIDLAGSLDDKAILAMHAALLRDDLGHRAGAWRSEPVWIGGASHHPEGAAFVPPLATEVPGLMTDLVSFMDRDDLPPLALAALAHAQFETIHPFTDGNGRTGRALLHAILLSTGAVRHVTVPISAGLLASRDDYFAALTAYRQGDVEPILRSVASAARAGVVVGAHLVGQLRAVREDWETRLRVRSDATVLRVADLLVRQPVLTARVVMDLCDVSAPTAQAALRGLVEADILIESTGRRRGRVYRAPEILEALDGYAVALGRRGG</sequence>
<dbReference type="InterPro" id="IPR036597">
    <property type="entry name" value="Fido-like_dom_sf"/>
</dbReference>
<dbReference type="PANTHER" id="PTHR13504:SF38">
    <property type="entry name" value="FIDO DOMAIN-CONTAINING PROTEIN"/>
    <property type="match status" value="1"/>
</dbReference>
<reference evidence="5" key="1">
    <citation type="submission" date="2013-08" db="EMBL/GenBank/DDBJ databases">
        <title>Intrasporangium oryzae NRRL B-24470.</title>
        <authorList>
            <person name="Liu H."/>
            <person name="Wang G."/>
        </authorList>
    </citation>
    <scope>NUCLEOTIDE SEQUENCE [LARGE SCALE GENOMIC DNA]</scope>
    <source>
        <strain evidence="5">Q5-1</strain>
    </source>
</reference>
<evidence type="ECO:0000256" key="1">
    <source>
        <dbReference type="PIRSR" id="PIRSR640198-1"/>
    </source>
</evidence>
<keyword evidence="5" id="KW-1185">Reference proteome</keyword>
<feature type="binding site" evidence="2">
    <location>
        <begin position="225"/>
        <end position="232"/>
    </location>
    <ligand>
        <name>ATP</name>
        <dbReference type="ChEBI" id="CHEBI:30616"/>
    </ligand>
</feature>
<gene>
    <name evidence="4" type="ORF">N864_19655</name>
</gene>
<dbReference type="InterPro" id="IPR003812">
    <property type="entry name" value="Fido"/>
</dbReference>
<dbReference type="RefSeq" id="WP_034712224.1">
    <property type="nucleotide sequence ID" value="NZ_AWQS01000003.1"/>
</dbReference>
<comment type="caution">
    <text evidence="4">The sequence shown here is derived from an EMBL/GenBank/DDBJ whole genome shotgun (WGS) entry which is preliminary data.</text>
</comment>
<dbReference type="GO" id="GO:0005524">
    <property type="term" value="F:ATP binding"/>
    <property type="evidence" value="ECO:0007669"/>
    <property type="project" value="UniProtKB-KW"/>
</dbReference>
<protein>
    <recommendedName>
        <fullName evidence="3">Fido domain-containing protein</fullName>
    </recommendedName>
</protein>
<dbReference type="InterPro" id="IPR036388">
    <property type="entry name" value="WH-like_DNA-bd_sf"/>
</dbReference>
<name>W9GVG1_9MICO</name>
<accession>W9GVG1</accession>
<proteinExistence type="predicted"/>
<dbReference type="Proteomes" id="UP000019494">
    <property type="component" value="Unassembled WGS sequence"/>
</dbReference>
<dbReference type="AlphaFoldDB" id="W9GVG1"/>
<dbReference type="PANTHER" id="PTHR13504">
    <property type="entry name" value="FIDO DOMAIN-CONTAINING PROTEIN DDB_G0283145"/>
    <property type="match status" value="1"/>
</dbReference>
<evidence type="ECO:0000256" key="2">
    <source>
        <dbReference type="PIRSR" id="PIRSR640198-2"/>
    </source>
</evidence>
<dbReference type="Pfam" id="PF02661">
    <property type="entry name" value="Fic"/>
    <property type="match status" value="1"/>
</dbReference>
<dbReference type="InterPro" id="IPR040198">
    <property type="entry name" value="Fido_containing"/>
</dbReference>
<dbReference type="Gene3D" id="1.10.10.10">
    <property type="entry name" value="Winged helix-like DNA-binding domain superfamily/Winged helix DNA-binding domain"/>
    <property type="match status" value="1"/>
</dbReference>
<organism evidence="4 5">
    <name type="scientific">Intrasporangium chromatireducens Q5-1</name>
    <dbReference type="NCBI Taxonomy" id="584657"/>
    <lineage>
        <taxon>Bacteria</taxon>
        <taxon>Bacillati</taxon>
        <taxon>Actinomycetota</taxon>
        <taxon>Actinomycetes</taxon>
        <taxon>Micrococcales</taxon>
        <taxon>Intrasporangiaceae</taxon>
        <taxon>Intrasporangium</taxon>
    </lineage>
</organism>
<feature type="active site" evidence="1">
    <location>
        <position position="221"/>
    </location>
</feature>
<dbReference type="OrthoDB" id="9813719at2"/>
<evidence type="ECO:0000259" key="3">
    <source>
        <dbReference type="PROSITE" id="PS51459"/>
    </source>
</evidence>